<evidence type="ECO:0000313" key="2">
    <source>
        <dbReference type="Proteomes" id="UP001055879"/>
    </source>
</evidence>
<evidence type="ECO:0000313" key="1">
    <source>
        <dbReference type="EMBL" id="KAI3734606.1"/>
    </source>
</evidence>
<keyword evidence="2" id="KW-1185">Reference proteome</keyword>
<dbReference type="Proteomes" id="UP001055879">
    <property type="component" value="Linkage Group LG04"/>
</dbReference>
<organism evidence="1 2">
    <name type="scientific">Arctium lappa</name>
    <name type="common">Greater burdock</name>
    <name type="synonym">Lappa major</name>
    <dbReference type="NCBI Taxonomy" id="4217"/>
    <lineage>
        <taxon>Eukaryota</taxon>
        <taxon>Viridiplantae</taxon>
        <taxon>Streptophyta</taxon>
        <taxon>Embryophyta</taxon>
        <taxon>Tracheophyta</taxon>
        <taxon>Spermatophyta</taxon>
        <taxon>Magnoliopsida</taxon>
        <taxon>eudicotyledons</taxon>
        <taxon>Gunneridae</taxon>
        <taxon>Pentapetalae</taxon>
        <taxon>asterids</taxon>
        <taxon>campanulids</taxon>
        <taxon>Asterales</taxon>
        <taxon>Asteraceae</taxon>
        <taxon>Carduoideae</taxon>
        <taxon>Cardueae</taxon>
        <taxon>Arctiinae</taxon>
        <taxon>Arctium</taxon>
    </lineage>
</organism>
<name>A0ACB9CK36_ARCLA</name>
<reference evidence="1 2" key="2">
    <citation type="journal article" date="2022" name="Mol. Ecol. Resour.">
        <title>The genomes of chicory, endive, great burdock and yacon provide insights into Asteraceae paleo-polyploidization history and plant inulin production.</title>
        <authorList>
            <person name="Fan W."/>
            <person name="Wang S."/>
            <person name="Wang H."/>
            <person name="Wang A."/>
            <person name="Jiang F."/>
            <person name="Liu H."/>
            <person name="Zhao H."/>
            <person name="Xu D."/>
            <person name="Zhang Y."/>
        </authorList>
    </citation>
    <scope>NUCLEOTIDE SEQUENCE [LARGE SCALE GENOMIC DNA]</scope>
    <source>
        <strain evidence="2">cv. Niubang</strain>
    </source>
</reference>
<gene>
    <name evidence="1" type="ORF">L6452_14078</name>
</gene>
<protein>
    <submittedName>
        <fullName evidence="1">Uncharacterized protein</fullName>
    </submittedName>
</protein>
<dbReference type="EMBL" id="CM042050">
    <property type="protein sequence ID" value="KAI3734606.1"/>
    <property type="molecule type" value="Genomic_DNA"/>
</dbReference>
<accession>A0ACB9CK36</accession>
<comment type="caution">
    <text evidence="1">The sequence shown here is derived from an EMBL/GenBank/DDBJ whole genome shotgun (WGS) entry which is preliminary data.</text>
</comment>
<proteinExistence type="predicted"/>
<reference evidence="2" key="1">
    <citation type="journal article" date="2022" name="Mol. Ecol. Resour.">
        <title>The genomes of chicory, endive, great burdock and yacon provide insights into Asteraceae palaeo-polyploidization history and plant inulin production.</title>
        <authorList>
            <person name="Fan W."/>
            <person name="Wang S."/>
            <person name="Wang H."/>
            <person name="Wang A."/>
            <person name="Jiang F."/>
            <person name="Liu H."/>
            <person name="Zhao H."/>
            <person name="Xu D."/>
            <person name="Zhang Y."/>
        </authorList>
    </citation>
    <scope>NUCLEOTIDE SEQUENCE [LARGE SCALE GENOMIC DNA]</scope>
    <source>
        <strain evidence="2">cv. Niubang</strain>
    </source>
</reference>
<sequence length="200" mass="21970">MMSSSLRFRRKQGFTEMGKPDGHPRKDVTIIPSCGKFSGLSSKPPNGKPELHSDLSFAKGKVVVHDNHNSAKKRKFIKIETDSTNGFRNTCHINFETSSRRKSSNPDVLALSLSPPDTDRKSEPSKLGGSSSPFQQKSDHGSTPDQAELNRGPVLILMSCLNCYLHVMVSDANPKCPNCGKGDCLLDMFRVSPVKKARIV</sequence>